<dbReference type="EMBL" id="CP018820">
    <property type="protein sequence ID" value="APR52570.1"/>
    <property type="molecule type" value="Genomic_DNA"/>
</dbReference>
<accession>A0A1L6JAQ7</accession>
<protein>
    <recommendedName>
        <fullName evidence="5">Flagellar export protein FliJ</fullName>
    </recommendedName>
</protein>
<dbReference type="Proteomes" id="UP000185161">
    <property type="component" value="Chromosome"/>
</dbReference>
<evidence type="ECO:0000313" key="1">
    <source>
        <dbReference type="EMBL" id="APR52570.1"/>
    </source>
</evidence>
<dbReference type="GeneID" id="44132726"/>
<evidence type="ECO:0000313" key="4">
    <source>
        <dbReference type="Proteomes" id="UP000286681"/>
    </source>
</evidence>
<dbReference type="Proteomes" id="UP000286681">
    <property type="component" value="Unassembled WGS sequence"/>
</dbReference>
<gene>
    <name evidence="1" type="ORF">BRX40_09160</name>
    <name evidence="2" type="ORF">CA257_19080</name>
</gene>
<dbReference type="OrthoDB" id="7505350at2"/>
<name>A0A1L6JAQ7_9SPHN</name>
<evidence type="ECO:0008006" key="5">
    <source>
        <dbReference type="Google" id="ProtNLM"/>
    </source>
</evidence>
<dbReference type="STRING" id="93064.BRX40_09160"/>
<keyword evidence="3" id="KW-1185">Reference proteome</keyword>
<evidence type="ECO:0000313" key="2">
    <source>
        <dbReference type="EMBL" id="RSV00009.1"/>
    </source>
</evidence>
<evidence type="ECO:0000313" key="3">
    <source>
        <dbReference type="Proteomes" id="UP000185161"/>
    </source>
</evidence>
<reference evidence="2 4" key="3">
    <citation type="submission" date="2018-07" db="EMBL/GenBank/DDBJ databases">
        <title>Genomic and Epidemiologic Investigation of an Indolent Hospital Outbreak.</title>
        <authorList>
            <person name="Johnson R.C."/>
            <person name="Deming C."/>
            <person name="Conlan S."/>
            <person name="Zellmer C.J."/>
            <person name="Michelin A.V."/>
            <person name="Lee-Lin S."/>
            <person name="Thomas P.J."/>
            <person name="Park M."/>
            <person name="Weingarten R.A."/>
            <person name="Less J."/>
            <person name="Dekker J.P."/>
            <person name="Frank K.M."/>
            <person name="Musser K.A."/>
            <person name="Mcquiston J.R."/>
            <person name="Henderson D.K."/>
            <person name="Lau A.F."/>
            <person name="Palmore T.N."/>
            <person name="Segre J.A."/>
        </authorList>
    </citation>
    <scope>NUCLEOTIDE SEQUENCE [LARGE SCALE GENOMIC DNA]</scope>
    <source>
        <strain evidence="2 4">SK-NIH.Env10_0317</strain>
    </source>
</reference>
<proteinExistence type="predicted"/>
<dbReference type="EMBL" id="QQWO01000020">
    <property type="protein sequence ID" value="RSV00009.1"/>
    <property type="molecule type" value="Genomic_DNA"/>
</dbReference>
<reference evidence="1" key="1">
    <citation type="submission" date="2016-12" db="EMBL/GenBank/DDBJ databases">
        <title>Whole genome sequencing of Sphingomonas koreensis.</title>
        <authorList>
            <person name="Conlan S."/>
            <person name="Thomas P.J."/>
            <person name="Mullikin J."/>
            <person name="Palmore T.N."/>
            <person name="Frank K.M."/>
            <person name="Segre J.A."/>
        </authorList>
    </citation>
    <scope>NUCLEOTIDE SEQUENCE</scope>
    <source>
        <strain evidence="1">ABOJV</strain>
    </source>
</reference>
<sequence>MKTPYDAAIRVQRREIDAMSVAINLQVNLLNQIDQAREEVRTSIVREADVAAADLSVSSHAYMERIRAEQNRLTRDGAAQGARLDQLRSKAASAYGAYRAIEVAAEGFVADANRQSANAEQAGIDDSSAVAFLKARRTPRGKSGR</sequence>
<dbReference type="AlphaFoldDB" id="A0A1L6JAQ7"/>
<organism evidence="1 3">
    <name type="scientific">Sphingomonas koreensis</name>
    <dbReference type="NCBI Taxonomy" id="93064"/>
    <lineage>
        <taxon>Bacteria</taxon>
        <taxon>Pseudomonadati</taxon>
        <taxon>Pseudomonadota</taxon>
        <taxon>Alphaproteobacteria</taxon>
        <taxon>Sphingomonadales</taxon>
        <taxon>Sphingomonadaceae</taxon>
        <taxon>Sphingomonas</taxon>
    </lineage>
</organism>
<reference evidence="3" key="2">
    <citation type="submission" date="2016-12" db="EMBL/GenBank/DDBJ databases">
        <title>Whole genome sequencing of Sphingomonas sp. ABOJV.</title>
        <authorList>
            <person name="Conlan S."/>
            <person name="Thomas P.J."/>
            <person name="Mullikin J."/>
            <person name="Palmore T.N."/>
            <person name="Frank K.M."/>
            <person name="Segre J.A."/>
        </authorList>
    </citation>
    <scope>NUCLEOTIDE SEQUENCE [LARGE SCALE GENOMIC DNA]</scope>
    <source>
        <strain evidence="3">ABOJV</strain>
    </source>
</reference>
<dbReference type="KEGG" id="skr:BRX40_09160"/>
<dbReference type="RefSeq" id="WP_075151385.1">
    <property type="nucleotide sequence ID" value="NZ_CP018820.1"/>
</dbReference>